<comment type="caution">
    <text evidence="2">The sequence shown here is derived from an EMBL/GenBank/DDBJ whole genome shotgun (WGS) entry which is preliminary data.</text>
</comment>
<evidence type="ECO:0000313" key="3">
    <source>
        <dbReference type="Proteomes" id="UP000295662"/>
    </source>
</evidence>
<name>A0A4R7S7X5_9BACT</name>
<protein>
    <recommendedName>
        <fullName evidence="1">Rieske domain-containing protein</fullName>
    </recommendedName>
</protein>
<dbReference type="PROSITE" id="PS00028">
    <property type="entry name" value="ZINC_FINGER_C2H2_1"/>
    <property type="match status" value="1"/>
</dbReference>
<proteinExistence type="predicted"/>
<keyword evidence="3" id="KW-1185">Reference proteome</keyword>
<dbReference type="PROSITE" id="PS51296">
    <property type="entry name" value="RIESKE"/>
    <property type="match status" value="1"/>
</dbReference>
<dbReference type="RefSeq" id="WP_133794822.1">
    <property type="nucleotide sequence ID" value="NZ_SOCA01000002.1"/>
</dbReference>
<dbReference type="AlphaFoldDB" id="A0A4R7S7X5"/>
<dbReference type="InterPro" id="IPR017941">
    <property type="entry name" value="Rieske_2Fe-2S"/>
</dbReference>
<sequence>MNNTAPCETCGNVYDKAFTVTLHGQPHVFDSFECAIHALAPICEHCDCRIIGHGVESEGKIFCCAHCATHAGERGLKDRQ</sequence>
<dbReference type="Proteomes" id="UP000295662">
    <property type="component" value="Unassembled WGS sequence"/>
</dbReference>
<dbReference type="OrthoDB" id="163862at2"/>
<reference evidence="2 3" key="1">
    <citation type="submission" date="2019-03" db="EMBL/GenBank/DDBJ databases">
        <title>Genomic Encyclopedia of Archaeal and Bacterial Type Strains, Phase II (KMG-II): from individual species to whole genera.</title>
        <authorList>
            <person name="Goeker M."/>
        </authorList>
    </citation>
    <scope>NUCLEOTIDE SEQUENCE [LARGE SCALE GENOMIC DNA]</scope>
    <source>
        <strain evidence="2 3">ATCC 25309</strain>
    </source>
</reference>
<gene>
    <name evidence="2" type="ORF">EI77_01827</name>
</gene>
<organism evidence="2 3">
    <name type="scientific">Prosthecobacter fusiformis</name>
    <dbReference type="NCBI Taxonomy" id="48464"/>
    <lineage>
        <taxon>Bacteria</taxon>
        <taxon>Pseudomonadati</taxon>
        <taxon>Verrucomicrobiota</taxon>
        <taxon>Verrucomicrobiia</taxon>
        <taxon>Verrucomicrobiales</taxon>
        <taxon>Verrucomicrobiaceae</taxon>
        <taxon>Prosthecobacter</taxon>
    </lineage>
</organism>
<feature type="domain" description="Rieske" evidence="1">
    <location>
        <begin position="4"/>
        <end position="80"/>
    </location>
</feature>
<dbReference type="EMBL" id="SOCA01000002">
    <property type="protein sequence ID" value="TDU73357.1"/>
    <property type="molecule type" value="Genomic_DNA"/>
</dbReference>
<accession>A0A4R7S7X5</accession>
<dbReference type="GO" id="GO:0051537">
    <property type="term" value="F:2 iron, 2 sulfur cluster binding"/>
    <property type="evidence" value="ECO:0007669"/>
    <property type="project" value="InterPro"/>
</dbReference>
<evidence type="ECO:0000313" key="2">
    <source>
        <dbReference type="EMBL" id="TDU73357.1"/>
    </source>
</evidence>
<dbReference type="InterPro" id="IPR013087">
    <property type="entry name" value="Znf_C2H2_type"/>
</dbReference>
<evidence type="ECO:0000259" key="1">
    <source>
        <dbReference type="PROSITE" id="PS51296"/>
    </source>
</evidence>